<dbReference type="Proteomes" id="UP001206925">
    <property type="component" value="Unassembled WGS sequence"/>
</dbReference>
<feature type="compositionally biased region" description="Polar residues" evidence="1">
    <location>
        <begin position="516"/>
        <end position="529"/>
    </location>
</feature>
<dbReference type="PANTHER" id="PTHR36308:SF1">
    <property type="entry name" value="DENTIN SIALOPHOSPHOPROTEIN-RELATED"/>
    <property type="match status" value="1"/>
</dbReference>
<dbReference type="AlphaFoldDB" id="A0AAD5BY76"/>
<dbReference type="EMBL" id="JAMZMK010010433">
    <property type="protein sequence ID" value="KAI7731550.1"/>
    <property type="molecule type" value="Genomic_DNA"/>
</dbReference>
<accession>A0AAD5BY76</accession>
<evidence type="ECO:0000313" key="4">
    <source>
        <dbReference type="Proteomes" id="UP001206925"/>
    </source>
</evidence>
<name>A0AAD5BY76_AMBAR</name>
<proteinExistence type="predicted"/>
<gene>
    <name evidence="3" type="ORF">M8C21_022306</name>
</gene>
<feature type="domain" description="DUF7815" evidence="2">
    <location>
        <begin position="51"/>
        <end position="76"/>
    </location>
</feature>
<evidence type="ECO:0000313" key="3">
    <source>
        <dbReference type="EMBL" id="KAI7731550.1"/>
    </source>
</evidence>
<feature type="region of interest" description="Disordered" evidence="1">
    <location>
        <begin position="498"/>
        <end position="534"/>
    </location>
</feature>
<keyword evidence="4" id="KW-1185">Reference proteome</keyword>
<sequence>MDFDIPSDLINQAQIGFKQSIGLSSFDPNNTTYPSISTVESLISSLDPSPPYLRCKYCQAKLIRGLQSLICIYCGQYHNKDLPPDPISFSSTHGYTWLLQSLNFNGSERVGSLAEVNGGQSPAEDELTLSELLDLKITWREPEKPENSINTTTSEHNSSLNLGSTDFDNFFAKPVSNTTIISDVIEEKSVASKVDQNKIVEGQESSTSDWNAEFQFADTKKESQKPESVDLFKGAEADLSAHMDVAFGQTESLDFKKPDNDSDMFQDDLFVNMSSKTFQQNDQLDSVLQAKDGLSGDRNIKDADEDWFSDGNWQKSSVKNTLNDVSLQDNANDSSTAWFENTNWQKSSTDNTAAVTDSLFDIKPYVNDMIPSKQSDIVNSDKPNLDDTDWFQNTQLATGGSSSTINVMATKDDGDDGFGEWNDFASSTGNQNSVQDFWKESGTEKADYGTSEKMSELNFFQPTVDSKEVDFGNFLQSDMFSGDKNPTDTQTVYDIFSEVPTRSRNANTEARDDAEGSNNDRLTPNATTSPKDDVQMLMSQMHDLSFMLKNELSVPSKPDDIGTSHS</sequence>
<evidence type="ECO:0000259" key="2">
    <source>
        <dbReference type="Pfam" id="PF25122"/>
    </source>
</evidence>
<reference evidence="3" key="1">
    <citation type="submission" date="2022-06" db="EMBL/GenBank/DDBJ databases">
        <title>Uncovering the hologenomic basis of an extraordinary plant invasion.</title>
        <authorList>
            <person name="Bieker V.C."/>
            <person name="Martin M.D."/>
            <person name="Gilbert T."/>
            <person name="Hodgins K."/>
            <person name="Battlay P."/>
            <person name="Petersen B."/>
            <person name="Wilson J."/>
        </authorList>
    </citation>
    <scope>NUCLEOTIDE SEQUENCE</scope>
    <source>
        <strain evidence="3">AA19_3_7</strain>
        <tissue evidence="3">Leaf</tissue>
    </source>
</reference>
<evidence type="ECO:0000256" key="1">
    <source>
        <dbReference type="SAM" id="MobiDB-lite"/>
    </source>
</evidence>
<dbReference type="InterPro" id="IPR056717">
    <property type="entry name" value="DUF7815"/>
</dbReference>
<protein>
    <recommendedName>
        <fullName evidence="2">DUF7815 domain-containing protein</fullName>
    </recommendedName>
</protein>
<dbReference type="Pfam" id="PF25122">
    <property type="entry name" value="DUF7815"/>
    <property type="match status" value="1"/>
</dbReference>
<dbReference type="PANTHER" id="PTHR36308">
    <property type="entry name" value="DENTIN SIALOPHOSPHOPROTEIN-RELATED"/>
    <property type="match status" value="1"/>
</dbReference>
<comment type="caution">
    <text evidence="3">The sequence shown here is derived from an EMBL/GenBank/DDBJ whole genome shotgun (WGS) entry which is preliminary data.</text>
</comment>
<organism evidence="3 4">
    <name type="scientific">Ambrosia artemisiifolia</name>
    <name type="common">Common ragweed</name>
    <dbReference type="NCBI Taxonomy" id="4212"/>
    <lineage>
        <taxon>Eukaryota</taxon>
        <taxon>Viridiplantae</taxon>
        <taxon>Streptophyta</taxon>
        <taxon>Embryophyta</taxon>
        <taxon>Tracheophyta</taxon>
        <taxon>Spermatophyta</taxon>
        <taxon>Magnoliopsida</taxon>
        <taxon>eudicotyledons</taxon>
        <taxon>Gunneridae</taxon>
        <taxon>Pentapetalae</taxon>
        <taxon>asterids</taxon>
        <taxon>campanulids</taxon>
        <taxon>Asterales</taxon>
        <taxon>Asteraceae</taxon>
        <taxon>Asteroideae</taxon>
        <taxon>Heliantheae alliance</taxon>
        <taxon>Heliantheae</taxon>
        <taxon>Ambrosia</taxon>
    </lineage>
</organism>